<dbReference type="Pfam" id="PF08265">
    <property type="entry name" value="YL1_C"/>
    <property type="match status" value="1"/>
</dbReference>
<keyword evidence="5" id="KW-1185">Reference proteome</keyword>
<gene>
    <name evidence="4" type="ORF">HK099_008725</name>
</gene>
<feature type="domain" description="Vps72/YL1 C-terminal" evidence="3">
    <location>
        <begin position="476"/>
        <end position="505"/>
    </location>
</feature>
<dbReference type="Proteomes" id="UP001211065">
    <property type="component" value="Unassembled WGS sequence"/>
</dbReference>
<dbReference type="PANTHER" id="PTHR13275:SF4">
    <property type="entry name" value="VACUOLAR PROTEIN SORTING-ASSOCIATED PROTEIN 72 HOMOLOG"/>
    <property type="match status" value="1"/>
</dbReference>
<evidence type="ECO:0000313" key="4">
    <source>
        <dbReference type="EMBL" id="KAJ3208429.1"/>
    </source>
</evidence>
<comment type="similarity">
    <text evidence="1">Belongs to the VPS72/YL1 family.</text>
</comment>
<feature type="compositionally biased region" description="Basic and acidic residues" evidence="2">
    <location>
        <begin position="302"/>
        <end position="324"/>
    </location>
</feature>
<dbReference type="InterPro" id="IPR046757">
    <property type="entry name" value="YL1_N"/>
</dbReference>
<evidence type="ECO:0000256" key="2">
    <source>
        <dbReference type="SAM" id="MobiDB-lite"/>
    </source>
</evidence>
<feature type="region of interest" description="Disordered" evidence="2">
    <location>
        <begin position="808"/>
        <end position="849"/>
    </location>
</feature>
<evidence type="ECO:0000256" key="1">
    <source>
        <dbReference type="ARBA" id="ARBA00006832"/>
    </source>
</evidence>
<dbReference type="InterPro" id="IPR013272">
    <property type="entry name" value="Vps72/YL1_C"/>
</dbReference>
<dbReference type="Pfam" id="PF05764">
    <property type="entry name" value="YL1"/>
    <property type="match status" value="1"/>
</dbReference>
<dbReference type="EMBL" id="JADGJW010000995">
    <property type="protein sequence ID" value="KAJ3208429.1"/>
    <property type="molecule type" value="Genomic_DNA"/>
</dbReference>
<dbReference type="PANTHER" id="PTHR13275">
    <property type="entry name" value="YL-1 PROTEIN TRANSCRIPTION FACTOR-LIKE 1"/>
    <property type="match status" value="1"/>
</dbReference>
<reference evidence="4" key="1">
    <citation type="submission" date="2020-05" db="EMBL/GenBank/DDBJ databases">
        <title>Phylogenomic resolution of chytrid fungi.</title>
        <authorList>
            <person name="Stajich J.E."/>
            <person name="Amses K."/>
            <person name="Simmons R."/>
            <person name="Seto K."/>
            <person name="Myers J."/>
            <person name="Bonds A."/>
            <person name="Quandt C.A."/>
            <person name="Barry K."/>
            <person name="Liu P."/>
            <person name="Grigoriev I."/>
            <person name="Longcore J.E."/>
            <person name="James T.Y."/>
        </authorList>
    </citation>
    <scope>NUCLEOTIDE SEQUENCE</scope>
    <source>
        <strain evidence="4">JEL0476</strain>
    </source>
</reference>
<name>A0AAD5TVR2_9FUNG</name>
<dbReference type="SMART" id="SM00993">
    <property type="entry name" value="YL1_C"/>
    <property type="match status" value="1"/>
</dbReference>
<feature type="compositionally biased region" description="Basic and acidic residues" evidence="2">
    <location>
        <begin position="810"/>
        <end position="823"/>
    </location>
</feature>
<dbReference type="GO" id="GO:0005634">
    <property type="term" value="C:nucleus"/>
    <property type="evidence" value="ECO:0007669"/>
    <property type="project" value="TreeGrafter"/>
</dbReference>
<proteinExistence type="inferred from homology"/>
<evidence type="ECO:0000313" key="5">
    <source>
        <dbReference type="Proteomes" id="UP001211065"/>
    </source>
</evidence>
<comment type="caution">
    <text evidence="4">The sequence shown here is derived from an EMBL/GenBank/DDBJ whole genome shotgun (WGS) entry which is preliminary data.</text>
</comment>
<organism evidence="4 5">
    <name type="scientific">Clydaea vesicula</name>
    <dbReference type="NCBI Taxonomy" id="447962"/>
    <lineage>
        <taxon>Eukaryota</taxon>
        <taxon>Fungi</taxon>
        <taxon>Fungi incertae sedis</taxon>
        <taxon>Chytridiomycota</taxon>
        <taxon>Chytridiomycota incertae sedis</taxon>
        <taxon>Chytridiomycetes</taxon>
        <taxon>Lobulomycetales</taxon>
        <taxon>Lobulomycetaceae</taxon>
        <taxon>Clydaea</taxon>
    </lineage>
</organism>
<dbReference type="CDD" id="cd23020">
    <property type="entry name" value="zf-HIT"/>
    <property type="match status" value="1"/>
</dbReference>
<sequence>MQHRSRRENAGNKMRELIDAQLKAGLLKVGVEQVEPAEKSINPIVETASQPAAADNDFEMVEQFDKFDTDFESTEEEDDEDVELRNPSMIVIEKEKKIQGNALDEDDELREQKRKKRKKLDELINPQTIVMGKDKEERKLKRVANTRKILDLKKKRQSHRTATVESTLLLNEKLEENKIKRLRNQSSHKKKKKTEQVWTQELILEESKQTEILNLLSLDKYKLEEEELKKKMKDSSKKKKLILKGPIISYLSYKEVFVEEVYSDENEVEALGVSELKDSVPSSSISDTIIDVTKSIGDEDAGEKKTVETELAKSNDEKSDHKNSINENSDLCTAQNINTLENVDLTSTFLEGGLGGEELPMDTSVLKEVVESSEVVEGNTTLHDKKSEVLVCETEKTKAVSTDSDLKNSKNIEVNKPVKNVVRFFEKIPEKKSGRAKVVIENQTVPPPQQRNYLIFYNFKEDPFKNLTTKPTYPDSTCPITGLPAKYRCPKTLVPYANLEAYKILQKVQEGEYLWSMLLGTYLNSKIYEEKFQTLPKGLISNYGYLKTDTFKIDEDFAVSTEKNKEKKNLETLDKGKKVLGGAEKKTKIKKDLPVNNVNTTMVGLPGEKVKVVTKNSKYENVVFDEFGNIVNAADGTILPKIISSKLGKKRGKYKPRKKSTEIVSDEKLFQQKMQTKRKRVNEKKELNIQSGGIQPTQSQHQLMKPMFQQVNPNYPHLMGRFMPPHHQGAPHLFAGQVDQEQLNQIPTGYPQQLMPNFGQVGQQRPHYGHLQNQLPLQGSYYYESQNCTPAITEDFIKVSDIDGTVSTRGENKKIADKLESSKQQENNEASESSDEDVEEEDVLDEIKK</sequence>
<accession>A0AAD5TVR2</accession>
<feature type="compositionally biased region" description="Acidic residues" evidence="2">
    <location>
        <begin position="832"/>
        <end position="849"/>
    </location>
</feature>
<feature type="region of interest" description="Disordered" evidence="2">
    <location>
        <begin position="300"/>
        <end position="327"/>
    </location>
</feature>
<protein>
    <recommendedName>
        <fullName evidence="3">Vps72/YL1 C-terminal domain-containing protein</fullName>
    </recommendedName>
</protein>
<dbReference type="AlphaFoldDB" id="A0AAD5TVR2"/>
<evidence type="ECO:0000259" key="3">
    <source>
        <dbReference type="SMART" id="SM00993"/>
    </source>
</evidence>